<keyword evidence="3" id="KW-1185">Reference proteome</keyword>
<dbReference type="GO" id="GO:0005739">
    <property type="term" value="C:mitochondrion"/>
    <property type="evidence" value="ECO:0007669"/>
    <property type="project" value="TreeGrafter"/>
</dbReference>
<dbReference type="Proteomes" id="UP000053257">
    <property type="component" value="Unassembled WGS sequence"/>
</dbReference>
<feature type="domain" description="Rhodanese" evidence="1">
    <location>
        <begin position="83"/>
        <end position="184"/>
    </location>
</feature>
<accession>A0A0C3SD34</accession>
<dbReference type="PANTHER" id="PTHR44086">
    <property type="entry name" value="THIOSULFATE SULFURTRANSFERASE RDL2, MITOCHONDRIAL-RELATED"/>
    <property type="match status" value="1"/>
</dbReference>
<dbReference type="HOGENOM" id="CLU_089574_0_0_1"/>
<dbReference type="InterPro" id="IPR001763">
    <property type="entry name" value="Rhodanese-like_dom"/>
</dbReference>
<dbReference type="PANTHER" id="PTHR44086:SF10">
    <property type="entry name" value="THIOSULFATE SULFURTRANSFERASE_RHODANESE-LIKE DOMAIN-CONTAINING PROTEIN 3"/>
    <property type="match status" value="1"/>
</dbReference>
<evidence type="ECO:0000259" key="1">
    <source>
        <dbReference type="PROSITE" id="PS50206"/>
    </source>
</evidence>
<proteinExistence type="predicted"/>
<dbReference type="EMBL" id="KN840446">
    <property type="protein sequence ID" value="KIP11472.1"/>
    <property type="molecule type" value="Genomic_DNA"/>
</dbReference>
<gene>
    <name evidence="2" type="ORF">PHLGIDRAFT_63961</name>
</gene>
<sequence length="184" mass="20490">MSLRTIAAAPLHSQSVPLAARYVRFNSSQAKGPVSSEGVTGEAAIPSEADLKKQRLRAQDDLQRDWDAAELSYEDVKPRTEQPTPDRYLIDVREPDEVLQGSIPSAVNLPLSVLASSLHLNPETFKSRFGWEKPKTSQEIVFYCRSGKRAGTACDIAKRNGYKTLYNYKGSWLDWTSREGTKAS</sequence>
<dbReference type="Pfam" id="PF00581">
    <property type="entry name" value="Rhodanese"/>
    <property type="match status" value="1"/>
</dbReference>
<name>A0A0C3SD34_PHLG1</name>
<evidence type="ECO:0000313" key="3">
    <source>
        <dbReference type="Proteomes" id="UP000053257"/>
    </source>
</evidence>
<dbReference type="STRING" id="745531.A0A0C3SD34"/>
<protein>
    <recommendedName>
        <fullName evidence="1">Rhodanese domain-containing protein</fullName>
    </recommendedName>
</protein>
<dbReference type="CDD" id="cd01519">
    <property type="entry name" value="RHOD_HSP67B2"/>
    <property type="match status" value="1"/>
</dbReference>
<evidence type="ECO:0000313" key="2">
    <source>
        <dbReference type="EMBL" id="KIP11472.1"/>
    </source>
</evidence>
<dbReference type="Gene3D" id="3.40.250.10">
    <property type="entry name" value="Rhodanese-like domain"/>
    <property type="match status" value="1"/>
</dbReference>
<dbReference type="InterPro" id="IPR036873">
    <property type="entry name" value="Rhodanese-like_dom_sf"/>
</dbReference>
<reference evidence="2 3" key="1">
    <citation type="journal article" date="2014" name="PLoS Genet.">
        <title>Analysis of the Phlebiopsis gigantea genome, transcriptome and secretome provides insight into its pioneer colonization strategies of wood.</title>
        <authorList>
            <person name="Hori C."/>
            <person name="Ishida T."/>
            <person name="Igarashi K."/>
            <person name="Samejima M."/>
            <person name="Suzuki H."/>
            <person name="Master E."/>
            <person name="Ferreira P."/>
            <person name="Ruiz-Duenas F.J."/>
            <person name="Held B."/>
            <person name="Canessa P."/>
            <person name="Larrondo L.F."/>
            <person name="Schmoll M."/>
            <person name="Druzhinina I.S."/>
            <person name="Kubicek C.P."/>
            <person name="Gaskell J.A."/>
            <person name="Kersten P."/>
            <person name="St John F."/>
            <person name="Glasner J."/>
            <person name="Sabat G."/>
            <person name="Splinter BonDurant S."/>
            <person name="Syed K."/>
            <person name="Yadav J."/>
            <person name="Mgbeahuruike A.C."/>
            <person name="Kovalchuk A."/>
            <person name="Asiegbu F.O."/>
            <person name="Lackner G."/>
            <person name="Hoffmeister D."/>
            <person name="Rencoret J."/>
            <person name="Gutierrez A."/>
            <person name="Sun H."/>
            <person name="Lindquist E."/>
            <person name="Barry K."/>
            <person name="Riley R."/>
            <person name="Grigoriev I.V."/>
            <person name="Henrissat B."/>
            <person name="Kues U."/>
            <person name="Berka R.M."/>
            <person name="Martinez A.T."/>
            <person name="Covert S.F."/>
            <person name="Blanchette R.A."/>
            <person name="Cullen D."/>
        </authorList>
    </citation>
    <scope>NUCLEOTIDE SEQUENCE [LARGE SCALE GENOMIC DNA]</scope>
    <source>
        <strain evidence="2 3">11061_1 CR5-6</strain>
    </source>
</reference>
<dbReference type="SMART" id="SM00450">
    <property type="entry name" value="RHOD"/>
    <property type="match status" value="1"/>
</dbReference>
<dbReference type="PROSITE" id="PS50206">
    <property type="entry name" value="RHODANESE_3"/>
    <property type="match status" value="1"/>
</dbReference>
<organism evidence="2 3">
    <name type="scientific">Phlebiopsis gigantea (strain 11061_1 CR5-6)</name>
    <name type="common">White-rot fungus</name>
    <name type="synonym">Peniophora gigantea</name>
    <dbReference type="NCBI Taxonomy" id="745531"/>
    <lineage>
        <taxon>Eukaryota</taxon>
        <taxon>Fungi</taxon>
        <taxon>Dikarya</taxon>
        <taxon>Basidiomycota</taxon>
        <taxon>Agaricomycotina</taxon>
        <taxon>Agaricomycetes</taxon>
        <taxon>Polyporales</taxon>
        <taxon>Phanerochaetaceae</taxon>
        <taxon>Phlebiopsis</taxon>
    </lineage>
</organism>
<dbReference type="SUPFAM" id="SSF52821">
    <property type="entry name" value="Rhodanese/Cell cycle control phosphatase"/>
    <property type="match status" value="1"/>
</dbReference>
<dbReference type="AlphaFoldDB" id="A0A0C3SD34"/>
<dbReference type="GO" id="GO:0004792">
    <property type="term" value="F:thiosulfate-cyanide sulfurtransferase activity"/>
    <property type="evidence" value="ECO:0007669"/>
    <property type="project" value="TreeGrafter"/>
</dbReference>
<dbReference type="OrthoDB" id="566238at2759"/>